<keyword evidence="2" id="KW-0678">Repressor</keyword>
<comment type="subcellular location">
    <subcellularLocation>
        <location evidence="2">Cytoplasm</location>
    </subcellularLocation>
</comment>
<keyword evidence="2" id="KW-0963">Cytoplasm</keyword>
<dbReference type="GO" id="GO:0042256">
    <property type="term" value="P:cytosolic ribosome assembly"/>
    <property type="evidence" value="ECO:0007669"/>
    <property type="project" value="UniProtKB-UniRule"/>
</dbReference>
<dbReference type="STRING" id="135739.BTO32_13600"/>
<comment type="subunit">
    <text evidence="2">Interacts with ribosomal protein uL14 (rplN).</text>
</comment>
<evidence type="ECO:0000313" key="3">
    <source>
        <dbReference type="EMBL" id="ONF42722.1"/>
    </source>
</evidence>
<dbReference type="SUPFAM" id="SSF81301">
    <property type="entry name" value="Nucleotidyltransferase"/>
    <property type="match status" value="1"/>
</dbReference>
<accession>A0A1V2DQ13</accession>
<dbReference type="GO" id="GO:0017148">
    <property type="term" value="P:negative regulation of translation"/>
    <property type="evidence" value="ECO:0007669"/>
    <property type="project" value="UniProtKB-UniRule"/>
</dbReference>
<dbReference type="PANTHER" id="PTHR21043">
    <property type="entry name" value="IOJAP SUPERFAMILY ORTHOLOG"/>
    <property type="match status" value="1"/>
</dbReference>
<dbReference type="AlphaFoldDB" id="A0A1V2DQ13"/>
<dbReference type="InterPro" id="IPR043519">
    <property type="entry name" value="NT_sf"/>
</dbReference>
<evidence type="ECO:0000313" key="4">
    <source>
        <dbReference type="Proteomes" id="UP000189339"/>
    </source>
</evidence>
<name>A0A1V2DQ13_9GAMM</name>
<gene>
    <name evidence="2" type="primary">rsfS</name>
    <name evidence="3" type="ORF">BTO32_13600</name>
</gene>
<dbReference type="Gene3D" id="3.30.460.10">
    <property type="entry name" value="Beta Polymerase, domain 2"/>
    <property type="match status" value="1"/>
</dbReference>
<comment type="similarity">
    <text evidence="1 2">Belongs to the Iojap/RsfS family.</text>
</comment>
<evidence type="ECO:0000256" key="2">
    <source>
        <dbReference type="HAMAP-Rule" id="MF_01477"/>
    </source>
</evidence>
<sequence length="116" mass="12803">MQAEELRDIVVRALEDVKAEDVSVIDVRERTSVTDFMVLASGTSNRHVKSLADSVVEEAKEKGVRAANVEGANASDWILVDLGDVVVHVMMPATREFYDLERFWRDAPDLGVAGSE</sequence>
<dbReference type="NCBIfam" id="TIGR00090">
    <property type="entry name" value="rsfS_iojap_ybeB"/>
    <property type="match status" value="1"/>
</dbReference>
<dbReference type="GO" id="GO:0090071">
    <property type="term" value="P:negative regulation of ribosome biogenesis"/>
    <property type="evidence" value="ECO:0007669"/>
    <property type="project" value="UniProtKB-UniRule"/>
</dbReference>
<keyword evidence="4" id="KW-1185">Reference proteome</keyword>
<dbReference type="GO" id="GO:0005737">
    <property type="term" value="C:cytoplasm"/>
    <property type="evidence" value="ECO:0007669"/>
    <property type="project" value="UniProtKB-SubCell"/>
</dbReference>
<reference evidence="3 4" key="1">
    <citation type="submission" date="2016-12" db="EMBL/GenBank/DDBJ databases">
        <title>Marinobacter lutaoensis whole genome sequencing.</title>
        <authorList>
            <person name="Verma A."/>
            <person name="Krishnamurthi S."/>
        </authorList>
    </citation>
    <scope>NUCLEOTIDE SEQUENCE [LARGE SCALE GENOMIC DNA]</scope>
    <source>
        <strain evidence="3 4">T5054</strain>
    </source>
</reference>
<comment type="function">
    <text evidence="2">Functions as a ribosomal silencing factor. Interacts with ribosomal protein uL14 (rplN), blocking formation of intersubunit bridge B8. Prevents association of the 30S and 50S ribosomal subunits and the formation of functional ribosomes, thus repressing translation.</text>
</comment>
<dbReference type="PANTHER" id="PTHR21043:SF0">
    <property type="entry name" value="MITOCHONDRIAL ASSEMBLY OF RIBOSOMAL LARGE SUBUNIT PROTEIN 1"/>
    <property type="match status" value="1"/>
</dbReference>
<dbReference type="Proteomes" id="UP000189339">
    <property type="component" value="Unassembled WGS sequence"/>
</dbReference>
<dbReference type="RefSeq" id="WP_076725192.1">
    <property type="nucleotide sequence ID" value="NZ_MSCW01000008.1"/>
</dbReference>
<dbReference type="OrthoDB" id="9793681at2"/>
<organism evidence="3 4">
    <name type="scientific">Marinobacter lutaoensis</name>
    <dbReference type="NCBI Taxonomy" id="135739"/>
    <lineage>
        <taxon>Bacteria</taxon>
        <taxon>Pseudomonadati</taxon>
        <taxon>Pseudomonadota</taxon>
        <taxon>Gammaproteobacteria</taxon>
        <taxon>Pseudomonadales</taxon>
        <taxon>Marinobacteraceae</taxon>
        <taxon>Marinobacter</taxon>
    </lineage>
</organism>
<protein>
    <recommendedName>
        <fullName evidence="2">Ribosomal silencing factor RsfS</fullName>
    </recommendedName>
</protein>
<dbReference type="EMBL" id="MSCW01000008">
    <property type="protein sequence ID" value="ONF42722.1"/>
    <property type="molecule type" value="Genomic_DNA"/>
</dbReference>
<dbReference type="Pfam" id="PF02410">
    <property type="entry name" value="RsfS"/>
    <property type="match status" value="1"/>
</dbReference>
<dbReference type="InterPro" id="IPR004394">
    <property type="entry name" value="Iojap/RsfS/C7orf30"/>
</dbReference>
<comment type="caution">
    <text evidence="3">The sequence shown here is derived from an EMBL/GenBank/DDBJ whole genome shotgun (WGS) entry which is preliminary data.</text>
</comment>
<proteinExistence type="inferred from homology"/>
<dbReference type="HAMAP" id="MF_01477">
    <property type="entry name" value="Iojap_RsfS"/>
    <property type="match status" value="1"/>
</dbReference>
<keyword evidence="2" id="KW-0810">Translation regulation</keyword>
<dbReference type="GO" id="GO:0043023">
    <property type="term" value="F:ribosomal large subunit binding"/>
    <property type="evidence" value="ECO:0007669"/>
    <property type="project" value="TreeGrafter"/>
</dbReference>
<evidence type="ECO:0000256" key="1">
    <source>
        <dbReference type="ARBA" id="ARBA00010574"/>
    </source>
</evidence>